<dbReference type="Proteomes" id="UP000613011">
    <property type="component" value="Unassembled WGS sequence"/>
</dbReference>
<dbReference type="EMBL" id="JAEQNA010000009">
    <property type="protein sequence ID" value="MBL0422644.1"/>
    <property type="molecule type" value="Genomic_DNA"/>
</dbReference>
<dbReference type="InterPro" id="IPR023393">
    <property type="entry name" value="START-like_dom_sf"/>
</dbReference>
<dbReference type="CDD" id="cd05018">
    <property type="entry name" value="CoxG"/>
    <property type="match status" value="1"/>
</dbReference>
<organism evidence="1 2">
    <name type="scientific">Ramlibacter aurantiacus</name>
    <dbReference type="NCBI Taxonomy" id="2801330"/>
    <lineage>
        <taxon>Bacteria</taxon>
        <taxon>Pseudomonadati</taxon>
        <taxon>Pseudomonadota</taxon>
        <taxon>Betaproteobacteria</taxon>
        <taxon>Burkholderiales</taxon>
        <taxon>Comamonadaceae</taxon>
        <taxon>Ramlibacter</taxon>
    </lineage>
</organism>
<dbReference type="RefSeq" id="WP_201685762.1">
    <property type="nucleotide sequence ID" value="NZ_JAEQNA010000009.1"/>
</dbReference>
<keyword evidence="2" id="KW-1185">Reference proteome</keyword>
<protein>
    <submittedName>
        <fullName evidence="1">Carbon monoxide dehydrogenase subunit G</fullName>
    </submittedName>
</protein>
<evidence type="ECO:0000313" key="1">
    <source>
        <dbReference type="EMBL" id="MBL0422644.1"/>
    </source>
</evidence>
<dbReference type="AlphaFoldDB" id="A0A937D3G7"/>
<dbReference type="Gene3D" id="3.30.530.20">
    <property type="match status" value="1"/>
</dbReference>
<sequence>MQLKGEEHIPLDPALVWAALNQPDVLKAAIPGCETLEETEEGFRIGMLAAVGPVRARFNGKLVLADVCAPTSYTLMFEGSGGVAGFGKGTAHVRLAEVEGGTCLSYEATAQVGGKIAQVGSRLIDGVAARMAGEFFSRFKDCIVPPPATPEAPAPGGTRGGLLAKLWS</sequence>
<dbReference type="PANTHER" id="PTHR38588">
    <property type="entry name" value="BLL0334 PROTEIN"/>
    <property type="match status" value="1"/>
</dbReference>
<reference evidence="1" key="1">
    <citation type="submission" date="2021-01" db="EMBL/GenBank/DDBJ databases">
        <title>Ramlibacter sp. strain AW1 16S ribosomal RNA gene Genome sequencing and assembly.</title>
        <authorList>
            <person name="Kang M."/>
        </authorList>
    </citation>
    <scope>NUCLEOTIDE SEQUENCE</scope>
    <source>
        <strain evidence="1">AW1</strain>
    </source>
</reference>
<dbReference type="PANTHER" id="PTHR38588:SF1">
    <property type="entry name" value="BLL0334 PROTEIN"/>
    <property type="match status" value="1"/>
</dbReference>
<evidence type="ECO:0000313" key="2">
    <source>
        <dbReference type="Proteomes" id="UP000613011"/>
    </source>
</evidence>
<gene>
    <name evidence="1" type="ORF">JI739_20085</name>
</gene>
<dbReference type="SUPFAM" id="SSF55961">
    <property type="entry name" value="Bet v1-like"/>
    <property type="match status" value="1"/>
</dbReference>
<accession>A0A937D3G7</accession>
<comment type="caution">
    <text evidence="1">The sequence shown here is derived from an EMBL/GenBank/DDBJ whole genome shotgun (WGS) entry which is preliminary data.</text>
</comment>
<dbReference type="InterPro" id="IPR010419">
    <property type="entry name" value="CO_DH_gsu"/>
</dbReference>
<proteinExistence type="predicted"/>
<name>A0A937D3G7_9BURK</name>
<dbReference type="Pfam" id="PF06240">
    <property type="entry name" value="COXG"/>
    <property type="match status" value="1"/>
</dbReference>